<evidence type="ECO:0000313" key="5">
    <source>
        <dbReference type="Proteomes" id="UP000266441"/>
    </source>
</evidence>
<dbReference type="Gene3D" id="2.60.120.200">
    <property type="match status" value="1"/>
</dbReference>
<keyword evidence="5" id="KW-1185">Reference proteome</keyword>
<protein>
    <submittedName>
        <fullName evidence="4">Glycoside hydrolase family 16 protein</fullName>
    </submittedName>
</protein>
<evidence type="ECO:0000259" key="3">
    <source>
        <dbReference type="PROSITE" id="PS51762"/>
    </source>
</evidence>
<dbReference type="InterPro" id="IPR013320">
    <property type="entry name" value="ConA-like_dom_sf"/>
</dbReference>
<dbReference type="AlphaFoldDB" id="A0A399CVV6"/>
<dbReference type="InterPro" id="IPR000757">
    <property type="entry name" value="Beta-glucanase-like"/>
</dbReference>
<dbReference type="PROSITE" id="PS51762">
    <property type="entry name" value="GH16_2"/>
    <property type="match status" value="1"/>
</dbReference>
<dbReference type="GO" id="GO:0004553">
    <property type="term" value="F:hydrolase activity, hydrolyzing O-glycosyl compounds"/>
    <property type="evidence" value="ECO:0007669"/>
    <property type="project" value="InterPro"/>
</dbReference>
<feature type="signal peptide" evidence="2">
    <location>
        <begin position="1"/>
        <end position="20"/>
    </location>
</feature>
<organism evidence="4 5">
    <name type="scientific">Mariniphaga sediminis</name>
    <dbReference type="NCBI Taxonomy" id="1628158"/>
    <lineage>
        <taxon>Bacteria</taxon>
        <taxon>Pseudomonadati</taxon>
        <taxon>Bacteroidota</taxon>
        <taxon>Bacteroidia</taxon>
        <taxon>Marinilabiliales</taxon>
        <taxon>Prolixibacteraceae</taxon>
        <taxon>Mariniphaga</taxon>
    </lineage>
</organism>
<comment type="similarity">
    <text evidence="1">Belongs to the glycosyl hydrolase 16 family.</text>
</comment>
<dbReference type="OrthoDB" id="9809583at2"/>
<evidence type="ECO:0000313" key="4">
    <source>
        <dbReference type="EMBL" id="RIH63363.1"/>
    </source>
</evidence>
<gene>
    <name evidence="4" type="ORF">D1164_20145</name>
</gene>
<evidence type="ECO:0000256" key="1">
    <source>
        <dbReference type="ARBA" id="ARBA00006865"/>
    </source>
</evidence>
<reference evidence="4 5" key="1">
    <citation type="journal article" date="2015" name="Int. J. Syst. Evol. Microbiol.">
        <title>Mariniphaga sediminis sp. nov., isolated from coastal sediment.</title>
        <authorList>
            <person name="Wang F.Q."/>
            <person name="Shen Q.Y."/>
            <person name="Chen G.J."/>
            <person name="Du Z.J."/>
        </authorList>
    </citation>
    <scope>NUCLEOTIDE SEQUENCE [LARGE SCALE GENOMIC DNA]</scope>
    <source>
        <strain evidence="4 5">SY21</strain>
    </source>
</reference>
<keyword evidence="2" id="KW-0732">Signal</keyword>
<keyword evidence="4" id="KW-0378">Hydrolase</keyword>
<dbReference type="CDD" id="cd08023">
    <property type="entry name" value="GH16_laminarinase_like"/>
    <property type="match status" value="1"/>
</dbReference>
<comment type="caution">
    <text evidence="4">The sequence shown here is derived from an EMBL/GenBank/DDBJ whole genome shotgun (WGS) entry which is preliminary data.</text>
</comment>
<evidence type="ECO:0000256" key="2">
    <source>
        <dbReference type="SAM" id="SignalP"/>
    </source>
</evidence>
<dbReference type="PANTHER" id="PTHR10963:SF55">
    <property type="entry name" value="GLYCOSIDE HYDROLASE FAMILY 16 PROTEIN"/>
    <property type="match status" value="1"/>
</dbReference>
<dbReference type="SUPFAM" id="SSF49899">
    <property type="entry name" value="Concanavalin A-like lectins/glucanases"/>
    <property type="match status" value="1"/>
</dbReference>
<dbReference type="GO" id="GO:0005975">
    <property type="term" value="P:carbohydrate metabolic process"/>
    <property type="evidence" value="ECO:0007669"/>
    <property type="project" value="InterPro"/>
</dbReference>
<sequence>MRPLNLVAPILLGLFLFCCAAHPPKTNKPLAANDKGYKLIWSDEFDYSGLPDSAKWTYDTEGNNAGWGNNEAQFYTSKRIKNAHVKDGVLHIVAQKEDFGGKEYTSARLITKTAWQYGRFETRAKLPDGRGTWAAIWMMPGGWSFNDGNWPDVGEFDIMEHVGHDAGVIHASAHSRDYQWQKGTQQTDTIHIAEATNKFHTYIWEWTPKVVKAYVDDQLYFEYKNEGLGENKWPYEKPFYLILNVAVGGTWGSMQGIDNEAFPQAMEVDYVRVYQRE</sequence>
<proteinExistence type="inferred from homology"/>
<feature type="domain" description="GH16" evidence="3">
    <location>
        <begin position="23"/>
        <end position="277"/>
    </location>
</feature>
<dbReference type="RefSeq" id="WP_119351768.1">
    <property type="nucleotide sequence ID" value="NZ_QWET01000022.1"/>
</dbReference>
<dbReference type="PANTHER" id="PTHR10963">
    <property type="entry name" value="GLYCOSYL HYDROLASE-RELATED"/>
    <property type="match status" value="1"/>
</dbReference>
<dbReference type="EMBL" id="QWET01000022">
    <property type="protein sequence ID" value="RIH63363.1"/>
    <property type="molecule type" value="Genomic_DNA"/>
</dbReference>
<name>A0A399CVV6_9BACT</name>
<feature type="chain" id="PRO_5017369446" evidence="2">
    <location>
        <begin position="21"/>
        <end position="277"/>
    </location>
</feature>
<dbReference type="Proteomes" id="UP000266441">
    <property type="component" value="Unassembled WGS sequence"/>
</dbReference>
<accession>A0A399CVV6</accession>
<dbReference type="InterPro" id="IPR050546">
    <property type="entry name" value="Glycosyl_Hydrlase_16"/>
</dbReference>
<dbReference type="Pfam" id="PF00722">
    <property type="entry name" value="Glyco_hydro_16"/>
    <property type="match status" value="1"/>
</dbReference>